<feature type="region of interest" description="Disordered" evidence="1">
    <location>
        <begin position="16"/>
        <end position="129"/>
    </location>
</feature>
<protein>
    <submittedName>
        <fullName evidence="2">Uncharacterized protein</fullName>
    </submittedName>
</protein>
<feature type="compositionally biased region" description="Polar residues" evidence="1">
    <location>
        <begin position="18"/>
        <end position="31"/>
    </location>
</feature>
<feature type="compositionally biased region" description="Polar residues" evidence="1">
    <location>
        <begin position="91"/>
        <end position="114"/>
    </location>
</feature>
<organism evidence="2 3">
    <name type="scientific">Agrocybe pediades</name>
    <dbReference type="NCBI Taxonomy" id="84607"/>
    <lineage>
        <taxon>Eukaryota</taxon>
        <taxon>Fungi</taxon>
        <taxon>Dikarya</taxon>
        <taxon>Basidiomycota</taxon>
        <taxon>Agaricomycotina</taxon>
        <taxon>Agaricomycetes</taxon>
        <taxon>Agaricomycetidae</taxon>
        <taxon>Agaricales</taxon>
        <taxon>Agaricineae</taxon>
        <taxon>Strophariaceae</taxon>
        <taxon>Agrocybe</taxon>
    </lineage>
</organism>
<feature type="region of interest" description="Disordered" evidence="1">
    <location>
        <begin position="156"/>
        <end position="205"/>
    </location>
</feature>
<gene>
    <name evidence="2" type="ORF">D9613_012817</name>
</gene>
<sequence>MTSKSRDVVCCINKHVSSRSNGFPSPTTISVHNHHHPPPQPSIATTTHLSQHRARPPTRKPTPPPCSAQERVERQDDGRDGEGNRTRRTRCVTTPLSQSPQLTTHPQQRRSVNDTPDARPSVPRHRVRHMPDANDTRRTTRAHPFTPTLERNVTRRNRAATSHVTNRPRNASMPPCPLPFPHRSAIRNAPRHVTRPRTSTATSVS</sequence>
<keyword evidence="3" id="KW-1185">Reference proteome</keyword>
<dbReference type="AlphaFoldDB" id="A0A8H4VTA0"/>
<name>A0A8H4VTA0_9AGAR</name>
<feature type="compositionally biased region" description="Polar residues" evidence="1">
    <location>
        <begin position="196"/>
        <end position="205"/>
    </location>
</feature>
<evidence type="ECO:0000256" key="1">
    <source>
        <dbReference type="SAM" id="MobiDB-lite"/>
    </source>
</evidence>
<comment type="caution">
    <text evidence="2">The sequence shown here is derived from an EMBL/GenBank/DDBJ whole genome shotgun (WGS) entry which is preliminary data.</text>
</comment>
<feature type="compositionally biased region" description="Basic and acidic residues" evidence="1">
    <location>
        <begin position="70"/>
        <end position="85"/>
    </location>
</feature>
<feature type="compositionally biased region" description="Polar residues" evidence="1">
    <location>
        <begin position="159"/>
        <end position="169"/>
    </location>
</feature>
<dbReference type="EMBL" id="JAACJL010000005">
    <property type="protein sequence ID" value="KAF4621688.1"/>
    <property type="molecule type" value="Genomic_DNA"/>
</dbReference>
<dbReference type="Proteomes" id="UP000521872">
    <property type="component" value="Unassembled WGS sequence"/>
</dbReference>
<proteinExistence type="predicted"/>
<accession>A0A8H4VTA0</accession>
<reference evidence="2 3" key="1">
    <citation type="submission" date="2019-12" db="EMBL/GenBank/DDBJ databases">
        <authorList>
            <person name="Floudas D."/>
            <person name="Bentzer J."/>
            <person name="Ahren D."/>
            <person name="Johansson T."/>
            <person name="Persson P."/>
            <person name="Tunlid A."/>
        </authorList>
    </citation>
    <scope>NUCLEOTIDE SEQUENCE [LARGE SCALE GENOMIC DNA]</scope>
    <source>
        <strain evidence="2 3">CBS 102.39</strain>
    </source>
</reference>
<evidence type="ECO:0000313" key="2">
    <source>
        <dbReference type="EMBL" id="KAF4621688.1"/>
    </source>
</evidence>
<evidence type="ECO:0000313" key="3">
    <source>
        <dbReference type="Proteomes" id="UP000521872"/>
    </source>
</evidence>